<reference evidence="7 8" key="1">
    <citation type="submission" date="2020-08" db="EMBL/GenBank/DDBJ databases">
        <title>Genomic Encyclopedia of Type Strains, Phase IV (KMG-IV): sequencing the most valuable type-strain genomes for metagenomic binning, comparative biology and taxonomic classification.</title>
        <authorList>
            <person name="Goeker M."/>
        </authorList>
    </citation>
    <scope>NUCLEOTIDE SEQUENCE [LARGE SCALE GENOMIC DNA]</scope>
    <source>
        <strain evidence="7 8">DSM 24163</strain>
    </source>
</reference>
<dbReference type="PROSITE" id="PS51755">
    <property type="entry name" value="OMPR_PHOB"/>
    <property type="match status" value="1"/>
</dbReference>
<dbReference type="PROSITE" id="PS50005">
    <property type="entry name" value="TPR"/>
    <property type="match status" value="1"/>
</dbReference>
<accession>A0A7W8D5P4</accession>
<name>A0A7W8D5P4_9GAMM</name>
<dbReference type="CDD" id="cd00383">
    <property type="entry name" value="trans_reg_C"/>
    <property type="match status" value="1"/>
</dbReference>
<sequence length="821" mass="85906">MTDNVAGPGREYRFGAFVLQPAARRLLRDGETVVCPRLVFDLLHYLVEHRERAIGRDELAAAVWRRPDVADVQIGQVVLRARRAVGDDGSMQHSIATVPGFGYHWVAATQAVPDATPMPARATVPESATRHEPAMPDEPVRDAVGEAPPPNVDAAAPRGDTPRTEPAGARTRGRLLFAAAVVVAVCLAAALLVARQGRDAATRDAPPPTVAATPAAASGVLLLPLRVQGRSEDAWLRLGGMDLVADRLRAAGVSVPASESVLAALRTVEGTPDAARGALRAAFGDLPVVEGEAARAADGTWTVALSARSADGLPRSGTAREDDAVAATIAAADALAAALGGTPSGDPASALDADADWRRARAALLANEVDVARTILTTSRSLAARPLDRAVHLAQVDVRAGRLAEAETALGATLAQLPADAATLRAQAHIVRGSARARLGRFDAAWQDFDAALASLPANAPPLERARALSGRGSSAVPSGRFDDAFADMGQARSLFAALGDPFGTARVDANLGMLELYRARPAAALTHLDAAAAGLHAFGAEHEWQVVLTAQVESHLALLQHDAAGAAAERGWSRRAHARDPEQRSDIALNRAEVLLAGGRHREAAALLADPQLDAAQGTVLRARVGSLRARLALRQRRWKDAATLAHAALAAWPAQGAERERERLALVELRAWIALGEVAAARTLAQRPPSPFLLADDLAWRELAQAAWRQAQDNRRGELDTLRAAIAAAGESGVPATLAAVAETAVPALLELGRPDEARALAGRVASFAANDFDCALVQVRVLHADGAVDAWRAALETAQALAGEREVPAALRTPPSAR</sequence>
<dbReference type="Pfam" id="PF00486">
    <property type="entry name" value="Trans_reg_C"/>
    <property type="match status" value="1"/>
</dbReference>
<keyword evidence="8" id="KW-1185">Reference proteome</keyword>
<dbReference type="SUPFAM" id="SSF48452">
    <property type="entry name" value="TPR-like"/>
    <property type="match status" value="1"/>
</dbReference>
<dbReference type="AlphaFoldDB" id="A0A7W8D5P4"/>
<dbReference type="Proteomes" id="UP000521199">
    <property type="component" value="Unassembled WGS sequence"/>
</dbReference>
<dbReference type="GO" id="GO:0000160">
    <property type="term" value="P:phosphorelay signal transduction system"/>
    <property type="evidence" value="ECO:0007669"/>
    <property type="project" value="InterPro"/>
</dbReference>
<evidence type="ECO:0000313" key="8">
    <source>
        <dbReference type="Proteomes" id="UP000521199"/>
    </source>
</evidence>
<evidence type="ECO:0000256" key="3">
    <source>
        <dbReference type="PROSITE-ProRule" id="PRU01091"/>
    </source>
</evidence>
<dbReference type="EMBL" id="JACHHP010000003">
    <property type="protein sequence ID" value="MBB5208393.1"/>
    <property type="molecule type" value="Genomic_DNA"/>
</dbReference>
<dbReference type="InterPro" id="IPR001867">
    <property type="entry name" value="OmpR/PhoB-type_DNA-bd"/>
</dbReference>
<dbReference type="GO" id="GO:0003677">
    <property type="term" value="F:DNA binding"/>
    <property type="evidence" value="ECO:0007669"/>
    <property type="project" value="UniProtKB-UniRule"/>
</dbReference>
<feature type="domain" description="OmpR/PhoB-type" evidence="6">
    <location>
        <begin position="9"/>
        <end position="107"/>
    </location>
</feature>
<dbReference type="SMART" id="SM00862">
    <property type="entry name" value="Trans_reg_C"/>
    <property type="match status" value="1"/>
</dbReference>
<keyword evidence="5" id="KW-1133">Transmembrane helix</keyword>
<feature type="repeat" description="TPR" evidence="2">
    <location>
        <begin position="426"/>
        <end position="459"/>
    </location>
</feature>
<feature type="compositionally biased region" description="Basic and acidic residues" evidence="4">
    <location>
        <begin position="128"/>
        <end position="144"/>
    </location>
</feature>
<dbReference type="RefSeq" id="WP_183960926.1">
    <property type="nucleotide sequence ID" value="NZ_JACHHP010000003.1"/>
</dbReference>
<feature type="region of interest" description="Disordered" evidence="4">
    <location>
        <begin position="117"/>
        <end position="168"/>
    </location>
</feature>
<dbReference type="GO" id="GO:0006355">
    <property type="term" value="P:regulation of DNA-templated transcription"/>
    <property type="evidence" value="ECO:0007669"/>
    <property type="project" value="InterPro"/>
</dbReference>
<evidence type="ECO:0000313" key="7">
    <source>
        <dbReference type="EMBL" id="MBB5208393.1"/>
    </source>
</evidence>
<protein>
    <submittedName>
        <fullName evidence="7">DNA-binding winged helix-turn-helix (WHTH) protein/tetratricopeptide (TPR) repeat protein</fullName>
    </submittedName>
</protein>
<keyword evidence="5" id="KW-0812">Transmembrane</keyword>
<dbReference type="InterPro" id="IPR019734">
    <property type="entry name" value="TPR_rpt"/>
</dbReference>
<keyword evidence="5" id="KW-0472">Membrane</keyword>
<evidence type="ECO:0000256" key="4">
    <source>
        <dbReference type="SAM" id="MobiDB-lite"/>
    </source>
</evidence>
<dbReference type="InterPro" id="IPR011990">
    <property type="entry name" value="TPR-like_helical_dom_sf"/>
</dbReference>
<evidence type="ECO:0000259" key="6">
    <source>
        <dbReference type="PROSITE" id="PS51755"/>
    </source>
</evidence>
<dbReference type="InterPro" id="IPR016032">
    <property type="entry name" value="Sig_transdc_resp-reg_C-effctor"/>
</dbReference>
<evidence type="ECO:0000256" key="2">
    <source>
        <dbReference type="PROSITE-ProRule" id="PRU00339"/>
    </source>
</evidence>
<feature type="transmembrane region" description="Helical" evidence="5">
    <location>
        <begin position="175"/>
        <end position="194"/>
    </location>
</feature>
<organism evidence="7 8">
    <name type="scientific">Chiayiivirga flava</name>
    <dbReference type="NCBI Taxonomy" id="659595"/>
    <lineage>
        <taxon>Bacteria</taxon>
        <taxon>Pseudomonadati</taxon>
        <taxon>Pseudomonadota</taxon>
        <taxon>Gammaproteobacteria</taxon>
        <taxon>Lysobacterales</taxon>
        <taxon>Lysobacteraceae</taxon>
        <taxon>Chiayiivirga</taxon>
    </lineage>
</organism>
<evidence type="ECO:0000256" key="5">
    <source>
        <dbReference type="SAM" id="Phobius"/>
    </source>
</evidence>
<comment type="caution">
    <text evidence="7">The sequence shown here is derived from an EMBL/GenBank/DDBJ whole genome shotgun (WGS) entry which is preliminary data.</text>
</comment>
<gene>
    <name evidence="7" type="ORF">HNQ52_001935</name>
</gene>
<dbReference type="Gene3D" id="1.25.40.10">
    <property type="entry name" value="Tetratricopeptide repeat domain"/>
    <property type="match status" value="1"/>
</dbReference>
<dbReference type="SUPFAM" id="SSF46894">
    <property type="entry name" value="C-terminal effector domain of the bipartite response regulators"/>
    <property type="match status" value="1"/>
</dbReference>
<feature type="DNA-binding region" description="OmpR/PhoB-type" evidence="3">
    <location>
        <begin position="9"/>
        <end position="107"/>
    </location>
</feature>
<evidence type="ECO:0000256" key="1">
    <source>
        <dbReference type="ARBA" id="ARBA00023125"/>
    </source>
</evidence>
<keyword evidence="1 3" id="KW-0238">DNA-binding</keyword>
<proteinExistence type="predicted"/>
<keyword evidence="2" id="KW-0802">TPR repeat</keyword>
<dbReference type="Gene3D" id="1.10.10.10">
    <property type="entry name" value="Winged helix-like DNA-binding domain superfamily/Winged helix DNA-binding domain"/>
    <property type="match status" value="1"/>
</dbReference>
<dbReference type="InterPro" id="IPR036388">
    <property type="entry name" value="WH-like_DNA-bd_sf"/>
</dbReference>